<evidence type="ECO:0000256" key="1">
    <source>
        <dbReference type="ARBA" id="ARBA00022598"/>
    </source>
</evidence>
<evidence type="ECO:0000259" key="6">
    <source>
        <dbReference type="Pfam" id="PF02934"/>
    </source>
</evidence>
<dbReference type="PANTHER" id="PTHR11659">
    <property type="entry name" value="GLUTAMYL-TRNA GLN AMIDOTRANSFERASE SUBUNIT B MITOCHONDRIAL AND PROKARYOTIC PET112-RELATED"/>
    <property type="match status" value="1"/>
</dbReference>
<evidence type="ECO:0000256" key="3">
    <source>
        <dbReference type="ARBA" id="ARBA00022840"/>
    </source>
</evidence>
<dbReference type="GO" id="GO:0070681">
    <property type="term" value="P:glutaminyl-tRNAGln biosynthesis via transamidation"/>
    <property type="evidence" value="ECO:0007669"/>
    <property type="project" value="TreeGrafter"/>
</dbReference>
<gene>
    <name evidence="5 7" type="primary">gatE</name>
    <name evidence="7" type="ORF">OXIME_001160</name>
</gene>
<dbReference type="KEGG" id="omr:OXIME_001160"/>
<dbReference type="EC" id="6.3.5.-" evidence="5"/>
<protein>
    <recommendedName>
        <fullName evidence="5">Glutamyl-tRNA(Gln) amidotransferase subunit E</fullName>
        <shortName evidence="5">Glu-ADT subunit E</shortName>
        <ecNumber evidence="5">6.3.5.-</ecNumber>
    </recommendedName>
</protein>
<dbReference type="GO" id="GO:0005524">
    <property type="term" value="F:ATP binding"/>
    <property type="evidence" value="ECO:0007669"/>
    <property type="project" value="UniProtKB-KW"/>
</dbReference>
<dbReference type="InterPro" id="IPR017959">
    <property type="entry name" value="Asn/Gln-tRNA_amidoTrfase_suB/E"/>
</dbReference>
<keyword evidence="8" id="KW-1185">Reference proteome</keyword>
<dbReference type="NCBIfam" id="NF003107">
    <property type="entry name" value="PRK04028.1"/>
    <property type="match status" value="1"/>
</dbReference>
<evidence type="ECO:0000256" key="4">
    <source>
        <dbReference type="ARBA" id="ARBA00022917"/>
    </source>
</evidence>
<keyword evidence="4 5" id="KW-0648">Protein biosynthesis</keyword>
<dbReference type="HAMAP" id="MF_00588">
    <property type="entry name" value="GatE"/>
    <property type="match status" value="1"/>
</dbReference>
<evidence type="ECO:0000256" key="2">
    <source>
        <dbReference type="ARBA" id="ARBA00022741"/>
    </source>
</evidence>
<dbReference type="SUPFAM" id="SSF55261">
    <property type="entry name" value="GAD domain-like"/>
    <property type="match status" value="1"/>
</dbReference>
<dbReference type="Pfam" id="PF02934">
    <property type="entry name" value="GatB_N"/>
    <property type="match status" value="1"/>
</dbReference>
<name>A0AAX4NGG5_9ARCH</name>
<dbReference type="RefSeq" id="WP_393970916.1">
    <property type="nucleotide sequence ID" value="NZ_CP133772.1"/>
</dbReference>
<dbReference type="NCBIfam" id="TIGR00134">
    <property type="entry name" value="gatE_arch"/>
    <property type="match status" value="1"/>
</dbReference>
<reference evidence="7 8" key="1">
    <citation type="submission" date="2023-09" db="EMBL/GenBank/DDBJ databases">
        <authorList>
            <person name="Golyshina O.V."/>
            <person name="Lunev E.A."/>
            <person name="Bargiela R."/>
            <person name="Gaines M.C."/>
            <person name="Daum B."/>
            <person name="Bale N.J."/>
            <person name="Koenen M."/>
            <person name="Sinninghe Damst J.S."/>
            <person name="Yakimov M."/>
            <person name="Golyshin P.N."/>
        </authorList>
    </citation>
    <scope>NUCLEOTIDE SEQUENCE [LARGE SCALE GENOMIC DNA]</scope>
    <source>
        <strain evidence="7 8">M1</strain>
    </source>
</reference>
<dbReference type="PROSITE" id="PS01234">
    <property type="entry name" value="GATB"/>
    <property type="match status" value="1"/>
</dbReference>
<dbReference type="PANTHER" id="PTHR11659:SF2">
    <property type="entry name" value="GLUTAMYL-TRNA(GLN) AMIDOTRANSFERASE SUBUNIT E"/>
    <property type="match status" value="1"/>
</dbReference>
<proteinExistence type="inferred from homology"/>
<dbReference type="Proteomes" id="UP001451606">
    <property type="component" value="Chromosome"/>
</dbReference>
<accession>A0AAX4NGG5</accession>
<feature type="domain" description="Aspartyl/Glutamyl-tRNA(Gln) amidotransferase subunit B/E catalytic" evidence="6">
    <location>
        <begin position="7"/>
        <end position="435"/>
    </location>
</feature>
<dbReference type="Gene3D" id="3.30.1360.30">
    <property type="entry name" value="GAD-like domain"/>
    <property type="match status" value="1"/>
</dbReference>
<dbReference type="InterPro" id="IPR004115">
    <property type="entry name" value="GAD-like_sf"/>
</dbReference>
<dbReference type="GO" id="GO:0006412">
    <property type="term" value="P:translation"/>
    <property type="evidence" value="ECO:0007669"/>
    <property type="project" value="UniProtKB-UniRule"/>
</dbReference>
<keyword evidence="3 5" id="KW-0067">ATP-binding</keyword>
<dbReference type="GO" id="GO:0050567">
    <property type="term" value="F:glutaminyl-tRNA synthase (glutamine-hydrolyzing) activity"/>
    <property type="evidence" value="ECO:0007669"/>
    <property type="project" value="UniProtKB-UniRule"/>
</dbReference>
<keyword evidence="2 5" id="KW-0547">Nucleotide-binding</keyword>
<comment type="subunit">
    <text evidence="5">Heterodimer of GatD and GatE.</text>
</comment>
<organism evidence="7 8">
    <name type="scientific">Oxyplasma meridianum</name>
    <dbReference type="NCBI Taxonomy" id="3073602"/>
    <lineage>
        <taxon>Archaea</taxon>
        <taxon>Methanobacteriati</taxon>
        <taxon>Thermoplasmatota</taxon>
        <taxon>Thermoplasmata</taxon>
        <taxon>Thermoplasmatales</taxon>
        <taxon>Thermoplasmataceae</taxon>
        <taxon>Oxyplasma</taxon>
    </lineage>
</organism>
<dbReference type="AlphaFoldDB" id="A0AAX4NGG5"/>
<comment type="similarity">
    <text evidence="5">Belongs to the GatB/GatE family. GatE subfamily.</text>
</comment>
<dbReference type="GO" id="GO:0004812">
    <property type="term" value="F:aminoacyl-tRNA ligase activity"/>
    <property type="evidence" value="ECO:0007669"/>
    <property type="project" value="InterPro"/>
</dbReference>
<evidence type="ECO:0000313" key="7">
    <source>
        <dbReference type="EMBL" id="WYY00582.1"/>
    </source>
</evidence>
<dbReference type="EMBL" id="CP133772">
    <property type="protein sequence ID" value="WYY00582.1"/>
    <property type="molecule type" value="Genomic_DNA"/>
</dbReference>
<dbReference type="InterPro" id="IPR014746">
    <property type="entry name" value="Gln_synth/guanido_kin_cat_dom"/>
</dbReference>
<keyword evidence="1 5" id="KW-0436">Ligase</keyword>
<sequence length="610" mass="68241">MPIEKIKIGLEVHMQLNTGKLFCRCGQNTGENRNYFQFTRLLRPTLSELGKVDIAAEYETERDRIFTYDATDNTCLVEYDEEPPHEMDDDAVKASVIISLALHCDTVENISTMRKVVVDGSNTSGFQRTSIVGFNGYLDTRRGRVRISTVCLEEDSARKVEGNSSDVTYSLDRLGIPLIEVSTQPDIVDEDHAVEVAEKIGSIGMLSGYARREVDAIRQDVNMSMGMGRVEIKGVQKLSLIRDLIKYEKKRQESILRGIEVVGKRSSGKKTDVEFTDMSSIFEDSSSIIIRSGFKAGNRVYCSLLPYFAGTLKNGDLRIGKEISDVVKAFGLGGIFHSDELPAYGIEEGKINTVYSKLGKGQDDAVLILSSPSSKIKVITSAINNRINKLMSLDLAETRGPRDDGVTFFLRPLPGKDRMYPETDIPIKHISAETMDFCRKNIPKEEVDLQKELTEIYGISEQDATVLIKSGNMMKFRRVADSYKDARSVARLLLLKIPEIREKLGKEPDESQIMDVLKISSRENWSRFVMEKAVEISTVSGLKGDDLKAEIEKQIMSEEEIAAFISSGLKDGTLTEKNIIPSISRSSEKIVDPTMALSIFKQMTKQKHDM</sequence>
<dbReference type="InterPro" id="IPR004414">
    <property type="entry name" value="GatE"/>
</dbReference>
<comment type="catalytic activity">
    <reaction evidence="5">
        <text>L-glutamyl-tRNA(Gln) + L-glutamine + ATP + H2O = L-glutaminyl-tRNA(Gln) + L-glutamate + ADP + phosphate + H(+)</text>
        <dbReference type="Rhea" id="RHEA:17521"/>
        <dbReference type="Rhea" id="RHEA-COMP:9681"/>
        <dbReference type="Rhea" id="RHEA-COMP:9684"/>
        <dbReference type="ChEBI" id="CHEBI:15377"/>
        <dbReference type="ChEBI" id="CHEBI:15378"/>
        <dbReference type="ChEBI" id="CHEBI:29985"/>
        <dbReference type="ChEBI" id="CHEBI:30616"/>
        <dbReference type="ChEBI" id="CHEBI:43474"/>
        <dbReference type="ChEBI" id="CHEBI:58359"/>
        <dbReference type="ChEBI" id="CHEBI:78520"/>
        <dbReference type="ChEBI" id="CHEBI:78521"/>
        <dbReference type="ChEBI" id="CHEBI:456216"/>
    </reaction>
</comment>
<dbReference type="GO" id="GO:0005737">
    <property type="term" value="C:cytoplasm"/>
    <property type="evidence" value="ECO:0007669"/>
    <property type="project" value="InterPro"/>
</dbReference>
<comment type="function">
    <text evidence="5">Allows the formation of correctly charged Gln-tRNA(Gln) through the transamidation of misacylated Glu-tRNA(Gln) in organisms which lack glutaminyl-tRNA synthetase. The reaction takes place in the presence of glutamine and ATP through an activated gamma-phospho-Glu-tRNA(Gln). The GatDE system is specific for glutamate and does not act on aspartate.</text>
</comment>
<dbReference type="GeneID" id="95967897"/>
<dbReference type="SUPFAM" id="SSF55931">
    <property type="entry name" value="Glutamine synthetase/guanido kinase"/>
    <property type="match status" value="1"/>
</dbReference>
<evidence type="ECO:0000256" key="5">
    <source>
        <dbReference type="HAMAP-Rule" id="MF_00588"/>
    </source>
</evidence>
<dbReference type="InterPro" id="IPR017958">
    <property type="entry name" value="Gln-tRNA_amidoTrfase_suB_CS"/>
</dbReference>
<evidence type="ECO:0000313" key="8">
    <source>
        <dbReference type="Proteomes" id="UP001451606"/>
    </source>
</evidence>
<dbReference type="InterPro" id="IPR006075">
    <property type="entry name" value="Asn/Gln-tRNA_Trfase_suB/E_cat"/>
</dbReference>